<sequence>MLTAQQNQTNVISNQLDQVITATNNMANRPPPPVSINGGSLFDAISPNLILKLLDTGVFLQHR</sequence>
<gene>
    <name evidence="1" type="ORF">BJI46_12890</name>
</gene>
<accession>A0A1E7R8D3</accession>
<keyword evidence="2" id="KW-1185">Reference proteome</keyword>
<organism evidence="1 2">
    <name type="scientific">Acinetobacter qingfengensis</name>
    <dbReference type="NCBI Taxonomy" id="1262585"/>
    <lineage>
        <taxon>Bacteria</taxon>
        <taxon>Pseudomonadati</taxon>
        <taxon>Pseudomonadota</taxon>
        <taxon>Gammaproteobacteria</taxon>
        <taxon>Moraxellales</taxon>
        <taxon>Moraxellaceae</taxon>
        <taxon>Acinetobacter</taxon>
    </lineage>
</organism>
<name>A0A1E7R8D3_9GAMM</name>
<proteinExistence type="predicted"/>
<evidence type="ECO:0000313" key="1">
    <source>
        <dbReference type="EMBL" id="OEY95525.1"/>
    </source>
</evidence>
<comment type="caution">
    <text evidence="1">The sequence shown here is derived from an EMBL/GenBank/DDBJ whole genome shotgun (WGS) entry which is preliminary data.</text>
</comment>
<protein>
    <submittedName>
        <fullName evidence="1">Uncharacterized protein</fullName>
    </submittedName>
</protein>
<reference evidence="1 2" key="1">
    <citation type="submission" date="2016-09" db="EMBL/GenBank/DDBJ databases">
        <authorList>
            <person name="Capua I."/>
            <person name="De Benedictis P."/>
            <person name="Joannis T."/>
            <person name="Lombin L.H."/>
            <person name="Cattoli G."/>
        </authorList>
    </citation>
    <scope>NUCLEOTIDE SEQUENCE [LARGE SCALE GENOMIC DNA]</scope>
    <source>
        <strain evidence="1 2">ANC 4671</strain>
    </source>
</reference>
<dbReference type="AlphaFoldDB" id="A0A1E7R8D3"/>
<dbReference type="Proteomes" id="UP000185895">
    <property type="component" value="Unassembled WGS sequence"/>
</dbReference>
<evidence type="ECO:0000313" key="2">
    <source>
        <dbReference type="Proteomes" id="UP000185895"/>
    </source>
</evidence>
<dbReference type="EMBL" id="MKKK01000026">
    <property type="protein sequence ID" value="OEY95525.1"/>
    <property type="molecule type" value="Genomic_DNA"/>
</dbReference>